<proteinExistence type="inferred from homology"/>
<dbReference type="GO" id="GO:0006493">
    <property type="term" value="P:protein O-linked glycosylation"/>
    <property type="evidence" value="ECO:0007669"/>
    <property type="project" value="TreeGrafter"/>
</dbReference>
<evidence type="ECO:0000256" key="14">
    <source>
        <dbReference type="ARBA" id="ARBA00023157"/>
    </source>
</evidence>
<dbReference type="VEuPathDB" id="VectorBase:HLOH_054526"/>
<evidence type="ECO:0000259" key="17">
    <source>
        <dbReference type="SMART" id="SM00458"/>
    </source>
</evidence>
<dbReference type="InterPro" id="IPR035992">
    <property type="entry name" value="Ricin_B-like_lectins"/>
</dbReference>
<evidence type="ECO:0000256" key="7">
    <source>
        <dbReference type="ARBA" id="ARBA00022692"/>
    </source>
</evidence>
<comment type="cofactor">
    <cofactor evidence="1 16">
        <name>Mn(2+)</name>
        <dbReference type="ChEBI" id="CHEBI:29035"/>
    </cofactor>
</comment>
<dbReference type="PANTHER" id="PTHR11675:SF43">
    <property type="entry name" value="POLYPEPTIDE N-ACETYLGALACTOSAMINYLTRANSFERASE 1"/>
    <property type="match status" value="1"/>
</dbReference>
<protein>
    <recommendedName>
        <fullName evidence="16">Polypeptide N-acetylgalactosaminyltransferase</fullName>
        <ecNumber evidence="16">2.4.1.-</ecNumber>
    </recommendedName>
    <alternativeName>
        <fullName evidence="16">Protein-UDP acetylgalactosaminyltransferase</fullName>
    </alternativeName>
</protein>
<dbReference type="Gene3D" id="3.90.550.10">
    <property type="entry name" value="Spore Coat Polysaccharide Biosynthesis Protein SpsA, Chain A"/>
    <property type="match status" value="1"/>
</dbReference>
<keyword evidence="14 16" id="KW-1015">Disulfide bond</keyword>
<comment type="subcellular location">
    <subcellularLocation>
        <location evidence="2 16">Golgi apparatus membrane</location>
        <topology evidence="2 16">Single-pass type II membrane protein</topology>
    </subcellularLocation>
</comment>
<dbReference type="GO" id="GO:0004653">
    <property type="term" value="F:polypeptide N-acetylgalactosaminyltransferase activity"/>
    <property type="evidence" value="ECO:0007669"/>
    <property type="project" value="UniProtKB-ARBA"/>
</dbReference>
<feature type="transmembrane region" description="Helical" evidence="16">
    <location>
        <begin position="12"/>
        <end position="30"/>
    </location>
</feature>
<keyword evidence="13 16" id="KW-0472">Membrane</keyword>
<keyword evidence="11 16" id="KW-1133">Transmembrane helix</keyword>
<accession>A0A9J6G6J5</accession>
<evidence type="ECO:0000256" key="2">
    <source>
        <dbReference type="ARBA" id="ARBA00004323"/>
    </source>
</evidence>
<dbReference type="CDD" id="cd02510">
    <property type="entry name" value="pp-GalNAc-T"/>
    <property type="match status" value="1"/>
</dbReference>
<dbReference type="InterPro" id="IPR029044">
    <property type="entry name" value="Nucleotide-diphossugar_trans"/>
</dbReference>
<comment type="pathway">
    <text evidence="3 16">Protein modification; protein glycosylation.</text>
</comment>
<reference evidence="18 19" key="1">
    <citation type="journal article" date="2020" name="Cell">
        <title>Large-Scale Comparative Analyses of Tick Genomes Elucidate Their Genetic Diversity and Vector Capacities.</title>
        <authorList>
            <consortium name="Tick Genome and Microbiome Consortium (TIGMIC)"/>
            <person name="Jia N."/>
            <person name="Wang J."/>
            <person name="Shi W."/>
            <person name="Du L."/>
            <person name="Sun Y."/>
            <person name="Zhan W."/>
            <person name="Jiang J.F."/>
            <person name="Wang Q."/>
            <person name="Zhang B."/>
            <person name="Ji P."/>
            <person name="Bell-Sakyi L."/>
            <person name="Cui X.M."/>
            <person name="Yuan T.T."/>
            <person name="Jiang B.G."/>
            <person name="Yang W.F."/>
            <person name="Lam T.T."/>
            <person name="Chang Q.C."/>
            <person name="Ding S.J."/>
            <person name="Wang X.J."/>
            <person name="Zhu J.G."/>
            <person name="Ruan X.D."/>
            <person name="Zhao L."/>
            <person name="Wei J.T."/>
            <person name="Ye R.Z."/>
            <person name="Que T.C."/>
            <person name="Du C.H."/>
            <person name="Zhou Y.H."/>
            <person name="Cheng J.X."/>
            <person name="Dai P.F."/>
            <person name="Guo W.B."/>
            <person name="Han X.H."/>
            <person name="Huang E.J."/>
            <person name="Li L.F."/>
            <person name="Wei W."/>
            <person name="Gao Y.C."/>
            <person name="Liu J.Z."/>
            <person name="Shao H.Z."/>
            <person name="Wang X."/>
            <person name="Wang C.C."/>
            <person name="Yang T.C."/>
            <person name="Huo Q.B."/>
            <person name="Li W."/>
            <person name="Chen H.Y."/>
            <person name="Chen S.E."/>
            <person name="Zhou L.G."/>
            <person name="Ni X.B."/>
            <person name="Tian J.H."/>
            <person name="Sheng Y."/>
            <person name="Liu T."/>
            <person name="Pan Y.S."/>
            <person name="Xia L.Y."/>
            <person name="Li J."/>
            <person name="Zhao F."/>
            <person name="Cao W.C."/>
        </authorList>
    </citation>
    <scope>NUCLEOTIDE SEQUENCE [LARGE SCALE GENOMIC DNA]</scope>
    <source>
        <strain evidence="18">HaeL-2018</strain>
    </source>
</reference>
<dbReference type="OrthoDB" id="416652at2759"/>
<evidence type="ECO:0000256" key="5">
    <source>
        <dbReference type="ARBA" id="ARBA00022676"/>
    </source>
</evidence>
<evidence type="ECO:0000256" key="6">
    <source>
        <dbReference type="ARBA" id="ARBA00022679"/>
    </source>
</evidence>
<keyword evidence="12 16" id="KW-0333">Golgi apparatus</keyword>
<dbReference type="PROSITE" id="PS50231">
    <property type="entry name" value="RICIN_B_LECTIN"/>
    <property type="match status" value="1"/>
</dbReference>
<dbReference type="FunFam" id="3.90.550.10:FF:000021">
    <property type="entry name" value="Polypeptide N-acetylgalactosaminyltransferase"/>
    <property type="match status" value="1"/>
</dbReference>
<evidence type="ECO:0000256" key="15">
    <source>
        <dbReference type="ARBA" id="ARBA00023211"/>
    </source>
</evidence>
<keyword evidence="9 16" id="KW-0430">Lectin</keyword>
<dbReference type="PANTHER" id="PTHR11675">
    <property type="entry name" value="N-ACETYLGALACTOSAMINYLTRANSFERASE"/>
    <property type="match status" value="1"/>
</dbReference>
<keyword evidence="19" id="KW-1185">Reference proteome</keyword>
<dbReference type="SUPFAM" id="SSF50370">
    <property type="entry name" value="Ricin B-like lectins"/>
    <property type="match status" value="1"/>
</dbReference>
<evidence type="ECO:0000256" key="9">
    <source>
        <dbReference type="ARBA" id="ARBA00022734"/>
    </source>
</evidence>
<dbReference type="SMART" id="SM00458">
    <property type="entry name" value="RICIN"/>
    <property type="match status" value="1"/>
</dbReference>
<dbReference type="OMA" id="VECNPKQ"/>
<evidence type="ECO:0000256" key="3">
    <source>
        <dbReference type="ARBA" id="ARBA00004922"/>
    </source>
</evidence>
<dbReference type="InterPro" id="IPR000772">
    <property type="entry name" value="Ricin_B_lectin"/>
</dbReference>
<gene>
    <name evidence="18" type="ORF">HPB48_015093</name>
</gene>
<keyword evidence="6 16" id="KW-0808">Transferase</keyword>
<keyword evidence="15 16" id="KW-0464">Manganese</keyword>
<comment type="caution">
    <text evidence="18">The sequence shown here is derived from an EMBL/GenBank/DDBJ whole genome shotgun (WGS) entry which is preliminary data.</text>
</comment>
<dbReference type="GO" id="GO:0030246">
    <property type="term" value="F:carbohydrate binding"/>
    <property type="evidence" value="ECO:0007669"/>
    <property type="project" value="UniProtKB-KW"/>
</dbReference>
<comment type="similarity">
    <text evidence="4 16">Belongs to the glycosyltransferase 2 family. GalNAc-T subfamily.</text>
</comment>
<keyword evidence="8" id="KW-0479">Metal-binding</keyword>
<dbReference type="AlphaFoldDB" id="A0A9J6G6J5"/>
<dbReference type="InterPro" id="IPR045885">
    <property type="entry name" value="GalNAc-T"/>
</dbReference>
<dbReference type="Pfam" id="PF00535">
    <property type="entry name" value="Glycos_transf_2"/>
    <property type="match status" value="1"/>
</dbReference>
<dbReference type="Proteomes" id="UP000821853">
    <property type="component" value="Chromosome 3"/>
</dbReference>
<dbReference type="InterPro" id="IPR001173">
    <property type="entry name" value="Glyco_trans_2-like"/>
</dbReference>
<dbReference type="SUPFAM" id="SSF53448">
    <property type="entry name" value="Nucleotide-diphospho-sugar transferases"/>
    <property type="match status" value="1"/>
</dbReference>
<keyword evidence="5 16" id="KW-0328">Glycosyltransferase</keyword>
<keyword evidence="7 16" id="KW-0812">Transmembrane</keyword>
<dbReference type="EC" id="2.4.1.-" evidence="16"/>
<evidence type="ECO:0000256" key="16">
    <source>
        <dbReference type="RuleBase" id="RU361242"/>
    </source>
</evidence>
<sequence>MALLFSRRRRVSLVRVLSVLAVAGVTLLLLRGRTGSNDHPEDGVIHKARLPQKPDTGDDHGKFTAGGYRAGRVQAPRDWGDESPLLSDVEDADEAEFFRRFNEDWGKNGAGVHLKGSEKERADKEFSRAGFNAYVCDRIPLNRTLGDRRHRSCRSAKYDVENLPTVSVVIIFTDEIFSALLRTVYSVINRSPRRLLREIILVDDYSQIKELAGGRLERFLRRHFRPGFVKLITLPQRSGLIRARLTGARVASGDVLVFLDSHCEATDHWLEPLVELIKKDRKTVVCPIIDVIDDKSMQYMGTSADFYQIGGFNWKGEFIWINVPEEWRESRKSRADPMRSPTMAGGLFAIDRQYFWESGSYDDSMEGWGGENLEMSFRIWMCGGSLVVAPCSHVGHIFRDYHPYKFPSNKDTHGINTARLVEVWMDNYKYYFYQNRPELRKISFGDISERKALRQKLKCKSFKWYLDNVYPNKFVPSEKVFAFGNARNPHTGMCLDSMSHNYDNTEPMGLYPCHKDTSSSGGNQASALVSYTWRKEIRKEDSCAELGSETSEGGKGGRKVMMAPCGEGSESLEKQRWEHTRGGPLKHKESGLCIEAGTTEQDAVRARPCTGGHNQVWWFLHYAQPQVDVLQNTS</sequence>
<name>A0A9J6G6J5_HAELO</name>
<keyword evidence="10" id="KW-0735">Signal-anchor</keyword>
<evidence type="ECO:0000256" key="1">
    <source>
        <dbReference type="ARBA" id="ARBA00001936"/>
    </source>
</evidence>
<evidence type="ECO:0000313" key="19">
    <source>
        <dbReference type="Proteomes" id="UP000821853"/>
    </source>
</evidence>
<feature type="domain" description="Ricin B lectin" evidence="17">
    <location>
        <begin position="478"/>
        <end position="620"/>
    </location>
</feature>
<dbReference type="Gene3D" id="2.80.10.50">
    <property type="match status" value="1"/>
</dbReference>
<evidence type="ECO:0000313" key="18">
    <source>
        <dbReference type="EMBL" id="KAH9370152.1"/>
    </source>
</evidence>
<evidence type="ECO:0000256" key="8">
    <source>
        <dbReference type="ARBA" id="ARBA00022723"/>
    </source>
</evidence>
<dbReference type="Pfam" id="PF00652">
    <property type="entry name" value="Ricin_B_lectin"/>
    <property type="match status" value="1"/>
</dbReference>
<dbReference type="GO" id="GO:0046872">
    <property type="term" value="F:metal ion binding"/>
    <property type="evidence" value="ECO:0007669"/>
    <property type="project" value="UniProtKB-KW"/>
</dbReference>
<evidence type="ECO:0000256" key="10">
    <source>
        <dbReference type="ARBA" id="ARBA00022968"/>
    </source>
</evidence>
<evidence type="ECO:0000256" key="4">
    <source>
        <dbReference type="ARBA" id="ARBA00005680"/>
    </source>
</evidence>
<evidence type="ECO:0000256" key="12">
    <source>
        <dbReference type="ARBA" id="ARBA00023034"/>
    </source>
</evidence>
<dbReference type="EMBL" id="JABSTR010000005">
    <property type="protein sequence ID" value="KAH9370152.1"/>
    <property type="molecule type" value="Genomic_DNA"/>
</dbReference>
<evidence type="ECO:0000256" key="11">
    <source>
        <dbReference type="ARBA" id="ARBA00022989"/>
    </source>
</evidence>
<organism evidence="18 19">
    <name type="scientific">Haemaphysalis longicornis</name>
    <name type="common">Bush tick</name>
    <dbReference type="NCBI Taxonomy" id="44386"/>
    <lineage>
        <taxon>Eukaryota</taxon>
        <taxon>Metazoa</taxon>
        <taxon>Ecdysozoa</taxon>
        <taxon>Arthropoda</taxon>
        <taxon>Chelicerata</taxon>
        <taxon>Arachnida</taxon>
        <taxon>Acari</taxon>
        <taxon>Parasitiformes</taxon>
        <taxon>Ixodida</taxon>
        <taxon>Ixodoidea</taxon>
        <taxon>Ixodidae</taxon>
        <taxon>Haemaphysalinae</taxon>
        <taxon>Haemaphysalis</taxon>
    </lineage>
</organism>
<evidence type="ECO:0000256" key="13">
    <source>
        <dbReference type="ARBA" id="ARBA00023136"/>
    </source>
</evidence>
<dbReference type="GO" id="GO:0000139">
    <property type="term" value="C:Golgi membrane"/>
    <property type="evidence" value="ECO:0007669"/>
    <property type="project" value="UniProtKB-SubCell"/>
</dbReference>